<keyword evidence="3" id="KW-0378">Hydrolase</keyword>
<sequence length="286" mass="32532">MRIDAHQHYWKIDRNDYGWITPEIPVLFRDYQPSDLEPHLQKHGISRTILVQAAPTVEETEYILGLSEKADSIAGVVGWLDLENPSFKAQYRRFRKHLKFTGIRVMIQEMDDPRLLLSTPYLEALSYFAEEDLPVDLLVLADQLPQVVELLERVPGLRGVIDHLAKPPVASGRLEPWRSHMTEIAQHPGIYCKLSGMVTEADSQDWKQEDFTAYVHAALDLFGPDRLMFGSDWPVCLMAATYDEVVEVLRQALQERLSPQEMEPIFGANAAGFYKLNSQSIGGLTI</sequence>
<dbReference type="AlphaFoldDB" id="A0A089M8U3"/>
<dbReference type="GO" id="GO:0016787">
    <property type="term" value="F:hydrolase activity"/>
    <property type="evidence" value="ECO:0007669"/>
    <property type="project" value="UniProtKB-KW"/>
</dbReference>
<evidence type="ECO:0000313" key="3">
    <source>
        <dbReference type="EMBL" id="AIQ70226.1"/>
    </source>
</evidence>
<dbReference type="EMBL" id="CP009287">
    <property type="protein sequence ID" value="AIQ70226.1"/>
    <property type="molecule type" value="Genomic_DNA"/>
</dbReference>
<dbReference type="InterPro" id="IPR032466">
    <property type="entry name" value="Metal_Hydrolase"/>
</dbReference>
<dbReference type="InterPro" id="IPR006680">
    <property type="entry name" value="Amidohydro-rel"/>
</dbReference>
<gene>
    <name evidence="3" type="ORF">PGRAT_23165</name>
</gene>
<dbReference type="Proteomes" id="UP000029500">
    <property type="component" value="Chromosome"/>
</dbReference>
<dbReference type="OrthoDB" id="5450317at2"/>
<proteinExistence type="inferred from homology"/>
<dbReference type="KEGG" id="pgm:PGRAT_23165"/>
<feature type="domain" description="Amidohydrolase-related" evidence="2">
    <location>
        <begin position="3"/>
        <end position="276"/>
    </location>
</feature>
<evidence type="ECO:0000259" key="2">
    <source>
        <dbReference type="Pfam" id="PF04909"/>
    </source>
</evidence>
<dbReference type="PANTHER" id="PTHR43569">
    <property type="entry name" value="AMIDOHYDROLASE"/>
    <property type="match status" value="1"/>
</dbReference>
<dbReference type="SUPFAM" id="SSF51556">
    <property type="entry name" value="Metallo-dependent hydrolases"/>
    <property type="match status" value="1"/>
</dbReference>
<dbReference type="RefSeq" id="WP_025705813.1">
    <property type="nucleotide sequence ID" value="NZ_CP009287.1"/>
</dbReference>
<dbReference type="eggNOG" id="COG3618">
    <property type="taxonomic scope" value="Bacteria"/>
</dbReference>
<keyword evidence="4" id="KW-1185">Reference proteome</keyword>
<dbReference type="Pfam" id="PF04909">
    <property type="entry name" value="Amidohydro_2"/>
    <property type="match status" value="1"/>
</dbReference>
<dbReference type="PANTHER" id="PTHR43569:SF2">
    <property type="entry name" value="AMIDOHYDROLASE-RELATED DOMAIN-CONTAINING PROTEIN"/>
    <property type="match status" value="1"/>
</dbReference>
<comment type="similarity">
    <text evidence="1">Belongs to the metallo-dependent hydrolases superfamily.</text>
</comment>
<dbReference type="Gene3D" id="3.20.20.140">
    <property type="entry name" value="Metal-dependent hydrolases"/>
    <property type="match status" value="1"/>
</dbReference>
<dbReference type="STRING" id="189425.PGRAT_23165"/>
<organism evidence="3 4">
    <name type="scientific">Paenibacillus graminis</name>
    <dbReference type="NCBI Taxonomy" id="189425"/>
    <lineage>
        <taxon>Bacteria</taxon>
        <taxon>Bacillati</taxon>
        <taxon>Bacillota</taxon>
        <taxon>Bacilli</taxon>
        <taxon>Bacillales</taxon>
        <taxon>Paenibacillaceae</taxon>
        <taxon>Paenibacillus</taxon>
    </lineage>
</organism>
<protein>
    <submittedName>
        <fullName evidence="3">Amidohydrolase</fullName>
    </submittedName>
</protein>
<evidence type="ECO:0000256" key="1">
    <source>
        <dbReference type="ARBA" id="ARBA00038310"/>
    </source>
</evidence>
<name>A0A089M8U3_9BACL</name>
<reference evidence="3 4" key="1">
    <citation type="submission" date="2014-08" db="EMBL/GenBank/DDBJ databases">
        <title>Comparative genomics of the Paenibacillus odorifer group.</title>
        <authorList>
            <person name="den Bakker H.C."/>
            <person name="Tsai Y.-C."/>
            <person name="Martin N."/>
            <person name="Korlach J."/>
            <person name="Wiedmann M."/>
        </authorList>
    </citation>
    <scope>NUCLEOTIDE SEQUENCE [LARGE SCALE GENOMIC DNA]</scope>
    <source>
        <strain evidence="3 4">DSM 15220</strain>
    </source>
</reference>
<dbReference type="HOGENOM" id="CLU_044590_3_0_9"/>
<accession>A0A089M8U3</accession>
<evidence type="ECO:0000313" key="4">
    <source>
        <dbReference type="Proteomes" id="UP000029500"/>
    </source>
</evidence>
<dbReference type="InterPro" id="IPR052350">
    <property type="entry name" value="Metallo-dep_Lactonases"/>
</dbReference>